<evidence type="ECO:0000256" key="1">
    <source>
        <dbReference type="SAM" id="MobiDB-lite"/>
    </source>
</evidence>
<sequence>MIAQMEKMMVILGQMQNQITAQQQKIMDLETASSSHPLGPLPAEQGGYGLPNSPHTLPADNPHNSDVSNDVFQLTRKEMQQISNQIQQGVANFTLRMGINLNQQFRDNSPLPESVKLEILRRTTDPDVPLYGRPRFL</sequence>
<keyword evidence="2" id="KW-1185">Reference proteome</keyword>
<feature type="region of interest" description="Disordered" evidence="1">
    <location>
        <begin position="32"/>
        <end position="68"/>
    </location>
</feature>
<dbReference type="Proteomes" id="UP000887565">
    <property type="component" value="Unplaced"/>
</dbReference>
<reference evidence="3" key="1">
    <citation type="submission" date="2022-11" db="UniProtKB">
        <authorList>
            <consortium name="WormBaseParasite"/>
        </authorList>
    </citation>
    <scope>IDENTIFICATION</scope>
</reference>
<dbReference type="AlphaFoldDB" id="A0A915KRL8"/>
<accession>A0A915KRL8</accession>
<organism evidence="2 3">
    <name type="scientific">Romanomermis culicivorax</name>
    <name type="common">Nematode worm</name>
    <dbReference type="NCBI Taxonomy" id="13658"/>
    <lineage>
        <taxon>Eukaryota</taxon>
        <taxon>Metazoa</taxon>
        <taxon>Ecdysozoa</taxon>
        <taxon>Nematoda</taxon>
        <taxon>Enoplea</taxon>
        <taxon>Dorylaimia</taxon>
        <taxon>Mermithida</taxon>
        <taxon>Mermithoidea</taxon>
        <taxon>Mermithidae</taxon>
        <taxon>Romanomermis</taxon>
    </lineage>
</organism>
<evidence type="ECO:0000313" key="2">
    <source>
        <dbReference type="Proteomes" id="UP000887565"/>
    </source>
</evidence>
<dbReference type="WBParaSite" id="nRc.2.0.1.t41534-RA">
    <property type="protein sequence ID" value="nRc.2.0.1.t41534-RA"/>
    <property type="gene ID" value="nRc.2.0.1.g41534"/>
</dbReference>
<proteinExistence type="predicted"/>
<protein>
    <submittedName>
        <fullName evidence="3">Uncharacterized protein</fullName>
    </submittedName>
</protein>
<evidence type="ECO:0000313" key="3">
    <source>
        <dbReference type="WBParaSite" id="nRc.2.0.1.t41534-RA"/>
    </source>
</evidence>
<name>A0A915KRL8_ROMCU</name>